<evidence type="ECO:0000256" key="3">
    <source>
        <dbReference type="ARBA" id="ARBA00023002"/>
    </source>
</evidence>
<evidence type="ECO:0000256" key="1">
    <source>
        <dbReference type="ARBA" id="ARBA00006484"/>
    </source>
</evidence>
<dbReference type="InterPro" id="IPR002347">
    <property type="entry name" value="SDR_fam"/>
</dbReference>
<dbReference type="PANTHER" id="PTHR24320:SF152">
    <property type="entry name" value="SHORT-CHAIN DEHYDROGENASE_REDUCTASE FAMILY PROTEIN"/>
    <property type="match status" value="1"/>
</dbReference>
<dbReference type="HOGENOM" id="CLU_010194_44_3_1"/>
<dbReference type="OrthoDB" id="191139at2759"/>
<proteinExistence type="inferred from homology"/>
<dbReference type="OMA" id="NSKHAHT"/>
<dbReference type="Gene3D" id="3.40.50.720">
    <property type="entry name" value="NAD(P)-binding Rossmann-like Domain"/>
    <property type="match status" value="1"/>
</dbReference>
<organism evidence="4 5">
    <name type="scientific">Arthroderma otae (strain ATCC MYA-4605 / CBS 113480)</name>
    <name type="common">Microsporum canis</name>
    <dbReference type="NCBI Taxonomy" id="554155"/>
    <lineage>
        <taxon>Eukaryota</taxon>
        <taxon>Fungi</taxon>
        <taxon>Dikarya</taxon>
        <taxon>Ascomycota</taxon>
        <taxon>Pezizomycotina</taxon>
        <taxon>Eurotiomycetes</taxon>
        <taxon>Eurotiomycetidae</taxon>
        <taxon>Onygenales</taxon>
        <taxon>Arthrodermataceae</taxon>
        <taxon>Microsporum</taxon>
    </lineage>
</organism>
<gene>
    <name evidence="4" type="ORF">MCYG_05367</name>
</gene>
<dbReference type="AlphaFoldDB" id="C5FRP5"/>
<dbReference type="GO" id="GO:0016491">
    <property type="term" value="F:oxidoreductase activity"/>
    <property type="evidence" value="ECO:0007669"/>
    <property type="project" value="UniProtKB-KW"/>
</dbReference>
<evidence type="ECO:0000313" key="4">
    <source>
        <dbReference type="EMBL" id="EEQ32548.1"/>
    </source>
</evidence>
<evidence type="ECO:0000256" key="2">
    <source>
        <dbReference type="ARBA" id="ARBA00022857"/>
    </source>
</evidence>
<keyword evidence="5" id="KW-1185">Reference proteome</keyword>
<name>C5FRP5_ARTOC</name>
<dbReference type="Pfam" id="PF00106">
    <property type="entry name" value="adh_short"/>
    <property type="match status" value="1"/>
</dbReference>
<sequence length="346" mass="39018">MDGTIILTGATGGLGQELTKRLLRRPEPYTLVFPVRNSKHAHTIKLRQIISSHGKSSHITSMPELNLAYFDSIRAFASDINNKVSSGVIPPIRALILNAALCFEPNGLQFTEKQKQSQHPPFEMHFAVNYLANVLLSLLLLGSIDQQHGRIVFTSSWAHDIHRPENQRFGPKKLSWNVADLAHPDMSKLDQDMMSEAMRRYGASKLALVTFMHTLRRRLDRTPHLENITIVGVDPGAMLHDNLAERGSLADRAFLIPLIQLYTRLIARYFWPNGMFRTAEKSAQDLLRVALESKASWAHPKEAYFNGNELAETAIESRDSKKQKELWGMSLRYVDLDEGQTALAAL</sequence>
<dbReference type="PANTHER" id="PTHR24320">
    <property type="entry name" value="RETINOL DEHYDROGENASE"/>
    <property type="match status" value="1"/>
</dbReference>
<comment type="similarity">
    <text evidence="1">Belongs to the short-chain dehydrogenases/reductases (SDR) family.</text>
</comment>
<dbReference type="eggNOG" id="KOG1208">
    <property type="taxonomic scope" value="Eukaryota"/>
</dbReference>
<dbReference type="EMBL" id="DS995705">
    <property type="protein sequence ID" value="EEQ32548.1"/>
    <property type="molecule type" value="Genomic_DNA"/>
</dbReference>
<dbReference type="GeneID" id="9228706"/>
<dbReference type="InterPro" id="IPR036291">
    <property type="entry name" value="NAD(P)-bd_dom_sf"/>
</dbReference>
<accession>C5FRP5</accession>
<reference evidence="5" key="1">
    <citation type="journal article" date="2012" name="MBio">
        <title>Comparative genome analysis of Trichophyton rubrum and related dermatophytes reveals candidate genes involved in infection.</title>
        <authorList>
            <person name="Martinez D.A."/>
            <person name="Oliver B.G."/>
            <person name="Graeser Y."/>
            <person name="Goldberg J.M."/>
            <person name="Li W."/>
            <person name="Martinez-Rossi N.M."/>
            <person name="Monod M."/>
            <person name="Shelest E."/>
            <person name="Barton R.C."/>
            <person name="Birch E."/>
            <person name="Brakhage A.A."/>
            <person name="Chen Z."/>
            <person name="Gurr S.J."/>
            <person name="Heiman D."/>
            <person name="Heitman J."/>
            <person name="Kosti I."/>
            <person name="Rossi A."/>
            <person name="Saif S."/>
            <person name="Samalova M."/>
            <person name="Saunders C.W."/>
            <person name="Shea T."/>
            <person name="Summerbell R.C."/>
            <person name="Xu J."/>
            <person name="Young S."/>
            <person name="Zeng Q."/>
            <person name="Birren B.W."/>
            <person name="Cuomo C.A."/>
            <person name="White T.C."/>
        </authorList>
    </citation>
    <scope>NUCLEOTIDE SEQUENCE [LARGE SCALE GENOMIC DNA]</scope>
    <source>
        <strain evidence="5">ATCC MYA-4605 / CBS 113480</strain>
    </source>
</reference>
<keyword evidence="3" id="KW-0560">Oxidoreductase</keyword>
<dbReference type="SUPFAM" id="SSF51735">
    <property type="entry name" value="NAD(P)-binding Rossmann-fold domains"/>
    <property type="match status" value="1"/>
</dbReference>
<evidence type="ECO:0000313" key="5">
    <source>
        <dbReference type="Proteomes" id="UP000002035"/>
    </source>
</evidence>
<dbReference type="Proteomes" id="UP000002035">
    <property type="component" value="Unassembled WGS sequence"/>
</dbReference>
<dbReference type="STRING" id="554155.C5FRP5"/>
<dbReference type="PROSITE" id="PS00061">
    <property type="entry name" value="ADH_SHORT"/>
    <property type="match status" value="1"/>
</dbReference>
<keyword evidence="2" id="KW-0521">NADP</keyword>
<dbReference type="VEuPathDB" id="FungiDB:MCYG_05367"/>
<dbReference type="PRINTS" id="PR00081">
    <property type="entry name" value="GDHRDH"/>
</dbReference>
<dbReference type="InterPro" id="IPR020904">
    <property type="entry name" value="Sc_DH/Rdtase_CS"/>
</dbReference>
<protein>
    <submittedName>
        <fullName evidence="4">Oxidoreductase</fullName>
    </submittedName>
</protein>
<dbReference type="RefSeq" id="XP_002845498.1">
    <property type="nucleotide sequence ID" value="XM_002845452.1"/>
</dbReference>